<evidence type="ECO:0000256" key="5">
    <source>
        <dbReference type="HAMAP-Rule" id="MF_00371"/>
    </source>
</evidence>
<evidence type="ECO:0000313" key="8">
    <source>
        <dbReference type="EMBL" id="BBG26315.1"/>
    </source>
</evidence>
<keyword evidence="3 5" id="KW-0689">Ribosomal protein</keyword>
<dbReference type="KEGG" id="step:IC006_0855"/>
<evidence type="ECO:0000256" key="6">
    <source>
        <dbReference type="RuleBase" id="RU000671"/>
    </source>
</evidence>
<dbReference type="AlphaFoldDB" id="A0A510E1E4"/>
<dbReference type="GO" id="GO:1990904">
    <property type="term" value="C:ribonucleoprotein complex"/>
    <property type="evidence" value="ECO:0007669"/>
    <property type="project" value="UniProtKB-KW"/>
</dbReference>
<evidence type="ECO:0000313" key="10">
    <source>
        <dbReference type="Proteomes" id="UP000325030"/>
    </source>
</evidence>
<dbReference type="SUPFAM" id="SSF57829">
    <property type="entry name" value="Zn-binding ribosomal proteins"/>
    <property type="match status" value="1"/>
</dbReference>
<dbReference type="NCBIfam" id="NF001629">
    <property type="entry name" value="PRK00415.1"/>
    <property type="match status" value="1"/>
</dbReference>
<evidence type="ECO:0000313" key="7">
    <source>
        <dbReference type="EMBL" id="BBG23568.1"/>
    </source>
</evidence>
<evidence type="ECO:0000256" key="3">
    <source>
        <dbReference type="ARBA" id="ARBA00022980"/>
    </source>
</evidence>
<protein>
    <recommendedName>
        <fullName evidence="5">Small ribosomal subunit protein eS27</fullName>
    </recommendedName>
</protein>
<organism evidence="8 10">
    <name type="scientific">Sulfuracidifex tepidarius</name>
    <dbReference type="NCBI Taxonomy" id="1294262"/>
    <lineage>
        <taxon>Archaea</taxon>
        <taxon>Thermoproteota</taxon>
        <taxon>Thermoprotei</taxon>
        <taxon>Sulfolobales</taxon>
        <taxon>Sulfolobaceae</taxon>
        <taxon>Sulfuracidifex</taxon>
    </lineage>
</organism>
<dbReference type="InterPro" id="IPR000592">
    <property type="entry name" value="Ribosomal_eS27"/>
</dbReference>
<reference evidence="8 9" key="2">
    <citation type="journal article" date="2020" name="Int. J. Syst. Evol. Microbiol.">
        <title>Sulfuracidifex tepidarius gen. nov., sp. nov. and transfer of Sulfolobus metallicus Huber and Stetter 1992 to the genus Sulfuracidifex as Sulfuracidifex metallicus comb. nov.</title>
        <authorList>
            <person name="Itoh T."/>
            <person name="Miura T."/>
            <person name="Sakai H.D."/>
            <person name="Kato S."/>
            <person name="Ohkuma M."/>
            <person name="Takashina T."/>
        </authorList>
    </citation>
    <scope>NUCLEOTIDE SEQUENCE</scope>
    <source>
        <strain evidence="7 9">IC-006</strain>
        <strain evidence="8">IC-007</strain>
    </source>
</reference>
<dbReference type="EMBL" id="AP018929">
    <property type="protein sequence ID" value="BBG23568.1"/>
    <property type="molecule type" value="Genomic_DNA"/>
</dbReference>
<proteinExistence type="inferred from homology"/>
<feature type="zinc finger region" description="C4-type" evidence="5">
    <location>
        <begin position="20"/>
        <end position="42"/>
    </location>
</feature>
<reference evidence="10" key="1">
    <citation type="submission" date="2018-09" db="EMBL/GenBank/DDBJ databases">
        <title>Complete Genome Sequencing of Sulfolobus sp. JCM 16834.</title>
        <authorList>
            <person name="Kato S."/>
            <person name="Itoh T."/>
            <person name="Ohkuma M."/>
        </authorList>
    </citation>
    <scope>NUCLEOTIDE SEQUENCE [LARGE SCALE GENOMIC DNA]</scope>
    <source>
        <strain evidence="10">IC-007</strain>
    </source>
</reference>
<evidence type="ECO:0000313" key="9">
    <source>
        <dbReference type="Proteomes" id="UP000322983"/>
    </source>
</evidence>
<evidence type="ECO:0000256" key="1">
    <source>
        <dbReference type="ARBA" id="ARBA00010919"/>
    </source>
</evidence>
<dbReference type="PROSITE" id="PS01168">
    <property type="entry name" value="RIBOSOMAL_S27E"/>
    <property type="match status" value="1"/>
</dbReference>
<gene>
    <name evidence="5" type="primary">rps27e</name>
    <name evidence="7" type="ORF">IC006_0855</name>
    <name evidence="8" type="ORF">IC007_0822</name>
</gene>
<dbReference type="GO" id="GO:0005840">
    <property type="term" value="C:ribosome"/>
    <property type="evidence" value="ECO:0007669"/>
    <property type="project" value="UniProtKB-KW"/>
</dbReference>
<feature type="binding site" evidence="5">
    <location>
        <position position="20"/>
    </location>
    <ligand>
        <name>Zn(2+)</name>
        <dbReference type="ChEBI" id="CHEBI:29105"/>
    </ligand>
</feature>
<dbReference type="GO" id="GO:0003735">
    <property type="term" value="F:structural constituent of ribosome"/>
    <property type="evidence" value="ECO:0007669"/>
    <property type="project" value="InterPro"/>
</dbReference>
<dbReference type="InterPro" id="IPR011332">
    <property type="entry name" value="Ribosomal_zn-bd"/>
</dbReference>
<comment type="cofactor">
    <cofactor evidence="5 6">
        <name>Zn(2+)</name>
        <dbReference type="ChEBI" id="CHEBI:29105"/>
    </cofactor>
    <text evidence="5 6">Binds 1 zinc ion per subunit.</text>
</comment>
<keyword evidence="5 6" id="KW-0479">Metal-binding</keyword>
<dbReference type="InterPro" id="IPR023407">
    <property type="entry name" value="Ribosomal_eS27_Zn-bd_dom_sf"/>
</dbReference>
<dbReference type="Proteomes" id="UP000322983">
    <property type="component" value="Chromosome"/>
</dbReference>
<evidence type="ECO:0000256" key="4">
    <source>
        <dbReference type="ARBA" id="ARBA00023274"/>
    </source>
</evidence>
<sequence>MNKFRILIPEPNSKYIRVKCSQCGYEQTVFSNSTFPVRCLSCGAQLVFPRGGKAKINGDILKVLG</sequence>
<dbReference type="GO" id="GO:0008270">
    <property type="term" value="F:zinc ion binding"/>
    <property type="evidence" value="ECO:0007669"/>
    <property type="project" value="UniProtKB-UniRule"/>
</dbReference>
<keyword evidence="4 5" id="KW-0687">Ribonucleoprotein</keyword>
<feature type="binding site" evidence="5">
    <location>
        <position position="42"/>
    </location>
    <ligand>
        <name>Zn(2+)</name>
        <dbReference type="ChEBI" id="CHEBI:29105"/>
    </ligand>
</feature>
<feature type="binding site" evidence="5">
    <location>
        <position position="39"/>
    </location>
    <ligand>
        <name>Zn(2+)</name>
        <dbReference type="ChEBI" id="CHEBI:29105"/>
    </ligand>
</feature>
<comment type="subunit">
    <text evidence="5">Part of the 30S ribosomal subunit.</text>
</comment>
<evidence type="ECO:0000256" key="2">
    <source>
        <dbReference type="ARBA" id="ARBA00022833"/>
    </source>
</evidence>
<dbReference type="GO" id="GO:0006412">
    <property type="term" value="P:translation"/>
    <property type="evidence" value="ECO:0007669"/>
    <property type="project" value="UniProtKB-UniRule"/>
</dbReference>
<comment type="similarity">
    <text evidence="1 5 6">Belongs to the eukaryotic ribosomal protein eS27 family.</text>
</comment>
<feature type="binding site" evidence="5">
    <location>
        <position position="23"/>
    </location>
    <ligand>
        <name>Zn(2+)</name>
        <dbReference type="ChEBI" id="CHEBI:29105"/>
    </ligand>
</feature>
<accession>A0A510DU58</accession>
<keyword evidence="9" id="KW-1185">Reference proteome</keyword>
<dbReference type="HAMAP" id="MF_00371">
    <property type="entry name" value="Ribosomal_eS27"/>
    <property type="match status" value="1"/>
</dbReference>
<dbReference type="Proteomes" id="UP000325030">
    <property type="component" value="Chromosome"/>
</dbReference>
<dbReference type="Gene3D" id="2.20.25.100">
    <property type="entry name" value="Zn-binding ribosomal proteins"/>
    <property type="match status" value="1"/>
</dbReference>
<accession>A0A510E1E4</accession>
<name>A0A510E1E4_9CREN</name>
<keyword evidence="2 5" id="KW-0862">Zinc</keyword>
<keyword evidence="5 6" id="KW-0863">Zinc-finger</keyword>
<dbReference type="Pfam" id="PF01667">
    <property type="entry name" value="Ribosomal_S27e"/>
    <property type="match status" value="1"/>
</dbReference>
<dbReference type="STRING" id="1294262.GCA_001316085_01569"/>
<dbReference type="EMBL" id="AP018930">
    <property type="protein sequence ID" value="BBG26315.1"/>
    <property type="molecule type" value="Genomic_DNA"/>
</dbReference>